<dbReference type="EMBL" id="OZ035841">
    <property type="protein sequence ID" value="CAL1590621.1"/>
    <property type="molecule type" value="Genomic_DNA"/>
</dbReference>
<keyword evidence="1" id="KW-0812">Transmembrane</keyword>
<dbReference type="Proteomes" id="UP001497482">
    <property type="component" value="Chromosome 19"/>
</dbReference>
<keyword evidence="4" id="KW-1185">Reference proteome</keyword>
<evidence type="ECO:0000313" key="3">
    <source>
        <dbReference type="EMBL" id="CAL1614429.1"/>
    </source>
</evidence>
<organism evidence="3 4">
    <name type="scientific">Knipowitschia caucasica</name>
    <name type="common">Caucasian dwarf goby</name>
    <name type="synonym">Pomatoschistus caucasicus</name>
    <dbReference type="NCBI Taxonomy" id="637954"/>
    <lineage>
        <taxon>Eukaryota</taxon>
        <taxon>Metazoa</taxon>
        <taxon>Chordata</taxon>
        <taxon>Craniata</taxon>
        <taxon>Vertebrata</taxon>
        <taxon>Euteleostomi</taxon>
        <taxon>Actinopterygii</taxon>
        <taxon>Neopterygii</taxon>
        <taxon>Teleostei</taxon>
        <taxon>Neoteleostei</taxon>
        <taxon>Acanthomorphata</taxon>
        <taxon>Gobiaria</taxon>
        <taxon>Gobiiformes</taxon>
        <taxon>Gobioidei</taxon>
        <taxon>Gobiidae</taxon>
        <taxon>Gobiinae</taxon>
        <taxon>Knipowitschia</taxon>
    </lineage>
</organism>
<feature type="transmembrane region" description="Helical" evidence="1">
    <location>
        <begin position="79"/>
        <end position="100"/>
    </location>
</feature>
<evidence type="ECO:0000313" key="4">
    <source>
        <dbReference type="Proteomes" id="UP001497482"/>
    </source>
</evidence>
<evidence type="ECO:0000313" key="2">
    <source>
        <dbReference type="EMBL" id="CAL1590621.1"/>
    </source>
</evidence>
<feature type="transmembrane region" description="Helical" evidence="1">
    <location>
        <begin position="6"/>
        <end position="24"/>
    </location>
</feature>
<sequence>MGLEEWMTRCVVFVVFVLVGWWVVEGMVCLGYVVEVVNGFFIMGFCVMFVDGVECYVDLLFGCLGRVVMGVREWGVEGWVGWLWLCFVGWVVLVGVFYFWGC</sequence>
<dbReference type="EMBL" id="OZ035830">
    <property type="protein sequence ID" value="CAL1614429.1"/>
    <property type="molecule type" value="Genomic_DNA"/>
</dbReference>
<gene>
    <name evidence="2" type="ORF">KC01_LOCUS20113</name>
    <name evidence="3" type="ORF">KC01_LOCUS40477</name>
</gene>
<proteinExistence type="predicted"/>
<keyword evidence="1" id="KW-0472">Membrane</keyword>
<reference evidence="3 4" key="1">
    <citation type="submission" date="2024-04" db="EMBL/GenBank/DDBJ databases">
        <authorList>
            <person name="Waldvogel A.-M."/>
            <person name="Schoenle A."/>
        </authorList>
    </citation>
    <scope>NUCLEOTIDE SEQUENCE [LARGE SCALE GENOMIC DNA]</scope>
</reference>
<accession>A0AAV2MLU8</accession>
<protein>
    <recommendedName>
        <fullName evidence="5">Transmembrane protein</fullName>
    </recommendedName>
</protein>
<keyword evidence="1" id="KW-1133">Transmembrane helix</keyword>
<evidence type="ECO:0008006" key="5">
    <source>
        <dbReference type="Google" id="ProtNLM"/>
    </source>
</evidence>
<dbReference type="Proteomes" id="UP001497482">
    <property type="component" value="Chromosome 8"/>
</dbReference>
<evidence type="ECO:0000256" key="1">
    <source>
        <dbReference type="SAM" id="Phobius"/>
    </source>
</evidence>
<name>A0AAV2MLU8_KNICA</name>
<dbReference type="AlphaFoldDB" id="A0AAV2MLU8"/>